<dbReference type="EMBL" id="JAIWYP010000012">
    <property type="protein sequence ID" value="KAH3724163.1"/>
    <property type="molecule type" value="Genomic_DNA"/>
</dbReference>
<dbReference type="PANTHER" id="PTHR46179">
    <property type="entry name" value="ZINC FINGER PROTEIN"/>
    <property type="match status" value="1"/>
</dbReference>
<dbReference type="InterPro" id="IPR054599">
    <property type="entry name" value="TFIIIA_Zfn-C2H2"/>
</dbReference>
<name>A0A9D4CGJ8_DREPO</name>
<dbReference type="FunFam" id="3.30.160.60:FF:000370">
    <property type="entry name" value="Metal regulatory transcription factor 1"/>
    <property type="match status" value="1"/>
</dbReference>
<comment type="caution">
    <text evidence="9">The sequence shown here is derived from an EMBL/GenBank/DDBJ whole genome shotgun (WGS) entry which is preliminary data.</text>
</comment>
<sequence>MPLFLDARLRAHQRVHTGQTFNCEEDGCTKFFTTLSDLRKHIRTHTGEKPFK</sequence>
<dbReference type="InterPro" id="IPR036236">
    <property type="entry name" value="Znf_C2H2_sf"/>
</dbReference>
<dbReference type="PROSITE" id="PS50157">
    <property type="entry name" value="ZINC_FINGER_C2H2_2"/>
    <property type="match status" value="1"/>
</dbReference>
<dbReference type="GO" id="GO:0003723">
    <property type="term" value="F:RNA binding"/>
    <property type="evidence" value="ECO:0007669"/>
    <property type="project" value="UniProtKB-KW"/>
</dbReference>
<dbReference type="Proteomes" id="UP000828390">
    <property type="component" value="Unassembled WGS sequence"/>
</dbReference>
<dbReference type="InterPro" id="IPR051061">
    <property type="entry name" value="Zinc_finger_trans_reg"/>
</dbReference>
<organism evidence="9 10">
    <name type="scientific">Dreissena polymorpha</name>
    <name type="common">Zebra mussel</name>
    <name type="synonym">Mytilus polymorpha</name>
    <dbReference type="NCBI Taxonomy" id="45954"/>
    <lineage>
        <taxon>Eukaryota</taxon>
        <taxon>Metazoa</taxon>
        <taxon>Spiralia</taxon>
        <taxon>Lophotrochozoa</taxon>
        <taxon>Mollusca</taxon>
        <taxon>Bivalvia</taxon>
        <taxon>Autobranchia</taxon>
        <taxon>Heteroconchia</taxon>
        <taxon>Euheterodonta</taxon>
        <taxon>Imparidentia</taxon>
        <taxon>Neoheterodontei</taxon>
        <taxon>Myida</taxon>
        <taxon>Dreissenoidea</taxon>
        <taxon>Dreissenidae</taxon>
        <taxon>Dreissena</taxon>
    </lineage>
</organism>
<evidence type="ECO:0000259" key="7">
    <source>
        <dbReference type="PROSITE" id="PS50157"/>
    </source>
</evidence>
<dbReference type="InterPro" id="IPR013087">
    <property type="entry name" value="Znf_C2H2_type"/>
</dbReference>
<reference evidence="9" key="2">
    <citation type="submission" date="2020-11" db="EMBL/GenBank/DDBJ databases">
        <authorList>
            <person name="McCartney M.A."/>
            <person name="Auch B."/>
            <person name="Kono T."/>
            <person name="Mallez S."/>
            <person name="Becker A."/>
            <person name="Gohl D.M."/>
            <person name="Silverstein K.A.T."/>
            <person name="Koren S."/>
            <person name="Bechman K.B."/>
            <person name="Herman A."/>
            <person name="Abrahante J.E."/>
            <person name="Garbe J."/>
        </authorList>
    </citation>
    <scope>NUCLEOTIDE SEQUENCE</scope>
    <source>
        <strain evidence="9">Duluth1</strain>
        <tissue evidence="9">Whole animal</tissue>
    </source>
</reference>
<dbReference type="GO" id="GO:0006357">
    <property type="term" value="P:regulation of transcription by RNA polymerase II"/>
    <property type="evidence" value="ECO:0007669"/>
    <property type="project" value="TreeGrafter"/>
</dbReference>
<dbReference type="Gene3D" id="3.30.160.60">
    <property type="entry name" value="Classic Zinc Finger"/>
    <property type="match status" value="1"/>
</dbReference>
<keyword evidence="4" id="KW-0862">Zinc</keyword>
<dbReference type="SMART" id="SM00355">
    <property type="entry name" value="ZnF_C2H2"/>
    <property type="match status" value="1"/>
</dbReference>
<keyword evidence="3 6" id="KW-0863">Zinc-finger</keyword>
<evidence type="ECO:0000256" key="4">
    <source>
        <dbReference type="ARBA" id="ARBA00022833"/>
    </source>
</evidence>
<evidence type="ECO:0000256" key="2">
    <source>
        <dbReference type="ARBA" id="ARBA00022737"/>
    </source>
</evidence>
<reference evidence="9" key="1">
    <citation type="journal article" date="2019" name="bioRxiv">
        <title>The Genome of the Zebra Mussel, Dreissena polymorpha: A Resource for Invasive Species Research.</title>
        <authorList>
            <person name="McCartney M.A."/>
            <person name="Auch B."/>
            <person name="Kono T."/>
            <person name="Mallez S."/>
            <person name="Zhang Y."/>
            <person name="Obille A."/>
            <person name="Becker A."/>
            <person name="Abrahante J.E."/>
            <person name="Garbe J."/>
            <person name="Badalamenti J.P."/>
            <person name="Herman A."/>
            <person name="Mangelson H."/>
            <person name="Liachko I."/>
            <person name="Sullivan S."/>
            <person name="Sone E.D."/>
            <person name="Koren S."/>
            <person name="Silverstein K.A.T."/>
            <person name="Beckman K.B."/>
            <person name="Gohl D.M."/>
        </authorList>
    </citation>
    <scope>NUCLEOTIDE SEQUENCE</scope>
    <source>
        <strain evidence="9">Duluth1</strain>
        <tissue evidence="9">Whole animal</tissue>
    </source>
</reference>
<dbReference type="PROSITE" id="PS00028">
    <property type="entry name" value="ZINC_FINGER_C2H2_1"/>
    <property type="match status" value="1"/>
</dbReference>
<evidence type="ECO:0000256" key="1">
    <source>
        <dbReference type="ARBA" id="ARBA00022723"/>
    </source>
</evidence>
<dbReference type="SUPFAM" id="SSF57667">
    <property type="entry name" value="beta-beta-alpha zinc fingers"/>
    <property type="match status" value="1"/>
</dbReference>
<keyword evidence="2" id="KW-0677">Repeat</keyword>
<dbReference type="PANTHER" id="PTHR46179:SF25">
    <property type="entry name" value="METAL RESPONSE ELEMENT-BINDING TRANSCRIPTION FACTOR-1, ISOFORM C"/>
    <property type="match status" value="1"/>
</dbReference>
<dbReference type="AlphaFoldDB" id="A0A9D4CGJ8"/>
<gene>
    <name evidence="8" type="ORF">DPMN_049214</name>
    <name evidence="9" type="ORF">DPMN_049974</name>
</gene>
<dbReference type="GO" id="GO:0008270">
    <property type="term" value="F:zinc ion binding"/>
    <property type="evidence" value="ECO:0007669"/>
    <property type="project" value="UniProtKB-KW"/>
</dbReference>
<protein>
    <recommendedName>
        <fullName evidence="7">C2H2-type domain-containing protein</fullName>
    </recommendedName>
</protein>
<evidence type="ECO:0000256" key="6">
    <source>
        <dbReference type="PROSITE-ProRule" id="PRU00042"/>
    </source>
</evidence>
<dbReference type="GO" id="GO:0005634">
    <property type="term" value="C:nucleus"/>
    <property type="evidence" value="ECO:0007669"/>
    <property type="project" value="TreeGrafter"/>
</dbReference>
<keyword evidence="5" id="KW-0694">RNA-binding</keyword>
<dbReference type="Pfam" id="PF22110">
    <property type="entry name" value="TFIIIA_zf-C2H2"/>
    <property type="match status" value="1"/>
</dbReference>
<evidence type="ECO:0000313" key="8">
    <source>
        <dbReference type="EMBL" id="KAH3723426.1"/>
    </source>
</evidence>
<proteinExistence type="predicted"/>
<evidence type="ECO:0000256" key="5">
    <source>
        <dbReference type="ARBA" id="ARBA00022884"/>
    </source>
</evidence>
<evidence type="ECO:0000313" key="9">
    <source>
        <dbReference type="EMBL" id="KAH3724163.1"/>
    </source>
</evidence>
<keyword evidence="10" id="KW-1185">Reference proteome</keyword>
<keyword evidence="1" id="KW-0479">Metal-binding</keyword>
<evidence type="ECO:0000256" key="3">
    <source>
        <dbReference type="ARBA" id="ARBA00022771"/>
    </source>
</evidence>
<evidence type="ECO:0000313" key="10">
    <source>
        <dbReference type="Proteomes" id="UP000828390"/>
    </source>
</evidence>
<accession>A0A9D4CGJ8</accession>
<feature type="domain" description="C2H2-type" evidence="7">
    <location>
        <begin position="21"/>
        <end position="50"/>
    </location>
</feature>
<dbReference type="EMBL" id="JAIWYP010000012">
    <property type="protein sequence ID" value="KAH3723426.1"/>
    <property type="molecule type" value="Genomic_DNA"/>
</dbReference>